<dbReference type="GO" id="GO:0046872">
    <property type="term" value="F:metal ion binding"/>
    <property type="evidence" value="ECO:0007669"/>
    <property type="project" value="UniProtKB-KW"/>
</dbReference>
<dbReference type="PANTHER" id="PTHR10209:SF867">
    <property type="entry name" value="2-OXOGLUTARATE (2OG) AND FE(II)-DEPENDENT OXYGENASE SUPERFAMILY PROTEIN"/>
    <property type="match status" value="1"/>
</dbReference>
<dbReference type="SUPFAM" id="SSF51197">
    <property type="entry name" value="Clavaminate synthase-like"/>
    <property type="match status" value="1"/>
</dbReference>
<dbReference type="InterPro" id="IPR026992">
    <property type="entry name" value="DIOX_N"/>
</dbReference>
<evidence type="ECO:0000313" key="8">
    <source>
        <dbReference type="Proteomes" id="UP001157974"/>
    </source>
</evidence>
<comment type="caution">
    <text evidence="7">The sequence shown here is derived from an EMBL/GenBank/DDBJ whole genome shotgun (WGS) entry which is preliminary data.</text>
</comment>
<protein>
    <recommendedName>
        <fullName evidence="6">Fe2OG dioxygenase domain-containing protein</fullName>
    </recommendedName>
</protein>
<sequence>MVTIPLIDLSEGVDKKALSETLRDCCTTHGFFFLTGHGVDGAASGRILEVSRQFFALSDQDKELCSVNEYHRGYTRFGEERLDPANQSCGDTKEGFYCGSEPSQEDRGRFRLLGPNNWPDERLIPDFRRILEEYQEGMCDLGRKVNRYLAMALNQKEDCFDKAFEKPMGYVRLLRYSGQKSEPERGIFAAGAHSDYGHITYLLTDGEPGLQVFVDKEWKDVEAPPGAFICNIGDMLERWSNGYFRSTVHRVVNTTGRERYSIPFFLDPRFDALVSPLPGCGEPKYEPILSGDYLISKYRDTHENFDK</sequence>
<keyword evidence="3 5" id="KW-0560">Oxidoreductase</keyword>
<reference evidence="7 8" key="1">
    <citation type="journal article" date="2023" name="Nat. Commun.">
        <title>Origin of minicircular mitochondrial genomes in red algae.</title>
        <authorList>
            <person name="Lee Y."/>
            <person name="Cho C.H."/>
            <person name="Lee Y.M."/>
            <person name="Park S.I."/>
            <person name="Yang J.H."/>
            <person name="West J.A."/>
            <person name="Bhattacharya D."/>
            <person name="Yoon H.S."/>
        </authorList>
    </citation>
    <scope>NUCLEOTIDE SEQUENCE [LARGE SCALE GENOMIC DNA]</scope>
    <source>
        <strain evidence="7 8">CCMP1338</strain>
        <tissue evidence="7">Whole cell</tissue>
    </source>
</reference>
<evidence type="ECO:0000256" key="4">
    <source>
        <dbReference type="ARBA" id="ARBA00023004"/>
    </source>
</evidence>
<dbReference type="Gene3D" id="2.60.120.330">
    <property type="entry name" value="B-lactam Antibiotic, Isopenicillin N Synthase, Chain"/>
    <property type="match status" value="1"/>
</dbReference>
<feature type="domain" description="Fe2OG dioxygenase" evidence="6">
    <location>
        <begin position="166"/>
        <end position="268"/>
    </location>
</feature>
<evidence type="ECO:0000259" key="6">
    <source>
        <dbReference type="PROSITE" id="PS51471"/>
    </source>
</evidence>
<dbReference type="InterPro" id="IPR044861">
    <property type="entry name" value="IPNS-like_FE2OG_OXY"/>
</dbReference>
<accession>A0AAV8UY21</accession>
<keyword evidence="4 5" id="KW-0408">Iron</keyword>
<proteinExistence type="inferred from homology"/>
<dbReference type="AlphaFoldDB" id="A0AAV8UY21"/>
<organism evidence="7 8">
    <name type="scientific">Rhodosorus marinus</name>
    <dbReference type="NCBI Taxonomy" id="101924"/>
    <lineage>
        <taxon>Eukaryota</taxon>
        <taxon>Rhodophyta</taxon>
        <taxon>Stylonematophyceae</taxon>
        <taxon>Stylonematales</taxon>
        <taxon>Stylonemataceae</taxon>
        <taxon>Rhodosorus</taxon>
    </lineage>
</organism>
<keyword evidence="8" id="KW-1185">Reference proteome</keyword>
<dbReference type="InterPro" id="IPR005123">
    <property type="entry name" value="Oxoglu/Fe-dep_dioxygenase_dom"/>
</dbReference>
<dbReference type="EMBL" id="JAMWBK010000002">
    <property type="protein sequence ID" value="KAJ8907500.1"/>
    <property type="molecule type" value="Genomic_DNA"/>
</dbReference>
<evidence type="ECO:0000256" key="5">
    <source>
        <dbReference type="RuleBase" id="RU003682"/>
    </source>
</evidence>
<name>A0AAV8UY21_9RHOD</name>
<gene>
    <name evidence="7" type="ORF">NDN08_007611</name>
</gene>
<comment type="similarity">
    <text evidence="1 5">Belongs to the iron/ascorbate-dependent oxidoreductase family.</text>
</comment>
<evidence type="ECO:0000256" key="1">
    <source>
        <dbReference type="ARBA" id="ARBA00008056"/>
    </source>
</evidence>
<evidence type="ECO:0000256" key="3">
    <source>
        <dbReference type="ARBA" id="ARBA00023002"/>
    </source>
</evidence>
<dbReference type="Pfam" id="PF03171">
    <property type="entry name" value="2OG-FeII_Oxy"/>
    <property type="match status" value="1"/>
</dbReference>
<keyword evidence="2 5" id="KW-0479">Metal-binding</keyword>
<evidence type="ECO:0000256" key="2">
    <source>
        <dbReference type="ARBA" id="ARBA00022723"/>
    </source>
</evidence>
<dbReference type="GO" id="GO:0016491">
    <property type="term" value="F:oxidoreductase activity"/>
    <property type="evidence" value="ECO:0007669"/>
    <property type="project" value="UniProtKB-KW"/>
</dbReference>
<dbReference type="InterPro" id="IPR027443">
    <property type="entry name" value="IPNS-like_sf"/>
</dbReference>
<evidence type="ECO:0000313" key="7">
    <source>
        <dbReference type="EMBL" id="KAJ8907500.1"/>
    </source>
</evidence>
<dbReference type="Pfam" id="PF14226">
    <property type="entry name" value="DIOX_N"/>
    <property type="match status" value="1"/>
</dbReference>
<dbReference type="Proteomes" id="UP001157974">
    <property type="component" value="Unassembled WGS sequence"/>
</dbReference>
<dbReference type="PRINTS" id="PR00682">
    <property type="entry name" value="IPNSYNTHASE"/>
</dbReference>
<dbReference type="PANTHER" id="PTHR10209">
    <property type="entry name" value="OXIDOREDUCTASE, 2OG-FE II OXYGENASE FAMILY PROTEIN"/>
    <property type="match status" value="1"/>
</dbReference>
<dbReference type="PROSITE" id="PS51471">
    <property type="entry name" value="FE2OG_OXY"/>
    <property type="match status" value="1"/>
</dbReference>